<evidence type="ECO:0000313" key="10">
    <source>
        <dbReference type="EMBL" id="KAF7256655.1"/>
    </source>
</evidence>
<feature type="compositionally biased region" description="Low complexity" evidence="7">
    <location>
        <begin position="140"/>
        <end position="152"/>
    </location>
</feature>
<dbReference type="SMART" id="SM00540">
    <property type="entry name" value="LEM"/>
    <property type="match status" value="1"/>
</dbReference>
<organism evidence="10 11">
    <name type="scientific">Paragonimus skrjabini miyazakii</name>
    <dbReference type="NCBI Taxonomy" id="59628"/>
    <lineage>
        <taxon>Eukaryota</taxon>
        <taxon>Metazoa</taxon>
        <taxon>Spiralia</taxon>
        <taxon>Lophotrochozoa</taxon>
        <taxon>Platyhelminthes</taxon>
        <taxon>Trematoda</taxon>
        <taxon>Digenea</taxon>
        <taxon>Plagiorchiida</taxon>
        <taxon>Troglotremata</taxon>
        <taxon>Troglotrematidae</taxon>
        <taxon>Paragonimus</taxon>
    </lineage>
</organism>
<dbReference type="PANTHER" id="PTHR13428:SF12">
    <property type="entry name" value="INNER NUCLEAR MEMBRANE PROTEIN MAN1"/>
    <property type="match status" value="1"/>
</dbReference>
<evidence type="ECO:0000256" key="3">
    <source>
        <dbReference type="ARBA" id="ARBA00022692"/>
    </source>
</evidence>
<feature type="region of interest" description="Disordered" evidence="7">
    <location>
        <begin position="44"/>
        <end position="69"/>
    </location>
</feature>
<dbReference type="SUPFAM" id="SSF63451">
    <property type="entry name" value="LEM domain"/>
    <property type="match status" value="1"/>
</dbReference>
<evidence type="ECO:0000256" key="1">
    <source>
        <dbReference type="ARBA" id="ARBA00004473"/>
    </source>
</evidence>
<dbReference type="Pfam" id="PF03020">
    <property type="entry name" value="LEM"/>
    <property type="match status" value="1"/>
</dbReference>
<dbReference type="EMBL" id="JTDE01002940">
    <property type="protein sequence ID" value="KAF7256655.1"/>
    <property type="molecule type" value="Genomic_DNA"/>
</dbReference>
<accession>A0A8S9YP11</accession>
<dbReference type="AlphaFoldDB" id="A0A8S9YP11"/>
<sequence length="771" mass="86168">MSSELSDTELREKLKKHGVVVGPITETTRNVYLRKLHKIESNPVPKQNVIPNSPRITRNSPAKPDTTVRTPTLLTNRDIEKPVVRLHSTNSSSIKETFASNTGPKNVGNSLSFDVGTRPTDVFIPSGGVQTSLSSKITTSSRPSLGRSSISSYEYTRPSSSVLVPEKFQTPTSVSTFGHQFSRGATPQRAAGHTPTRKTYIYYGNEANSESETDDSADRASPFANTVSRVAGWLRRDNQSRISEVNRSLHNSSSTFTRPSVRSRFSVDNREDGRIQVSDTDQSDAESFSRSQFVKRWQNSSRESQRDAGTTTSPGLLFTPPRTSDSTSPSLFRSSTSILSDDKDTDYQPDSFGRTKSTFHRRYQSEPSNSMGRFISGLVAHVPNLILVCSLTAFSLLCLSYLILKDHHGEVGKMADLQKIVCGSAISPGMMNTMELQGCLHQKDVTEALPMLSIAYEILSRYAGEYHCAASGLSSARMSVVAAQGLVEREWQATGQARDSNTFPRIWRNVLFLLLHVGKIHFKLVAYDALGTELNGNNKPDDIYELESIQPYFTGMCRLLRWVRWFARMCVTAFWVLLAILTVVGLLLFVRWVRNRRIQLLEQKTARIRDLVAEVVHLLQQQLRENEADPDRPPYVPVYVLRDRLRQQHSDIPQLWPDIVRYVYEVETCIGVREWRGIGETWQWQGGTGWQGSGKAGTIHGPFAAAVSTCAGLSESQCHICGSEQRGPTGLNMPLARFALYNPMFFPNRADWYWLWGASLGYATSTDIPSA</sequence>
<evidence type="ECO:0000256" key="6">
    <source>
        <dbReference type="ARBA" id="ARBA00023242"/>
    </source>
</evidence>
<dbReference type="InterPro" id="IPR052277">
    <property type="entry name" value="INM_ESCRT-Associated"/>
</dbReference>
<dbReference type="GO" id="GO:0005637">
    <property type="term" value="C:nuclear inner membrane"/>
    <property type="evidence" value="ECO:0007669"/>
    <property type="project" value="UniProtKB-SubCell"/>
</dbReference>
<gene>
    <name evidence="10" type="ORF">EG68_06076</name>
</gene>
<dbReference type="InterPro" id="IPR041885">
    <property type="entry name" value="MAN1_winged_helix_dom"/>
</dbReference>
<feature type="transmembrane region" description="Helical" evidence="8">
    <location>
        <begin position="565"/>
        <end position="590"/>
    </location>
</feature>
<feature type="compositionally biased region" description="Low complexity" evidence="7">
    <location>
        <begin position="319"/>
        <end position="339"/>
    </location>
</feature>
<feature type="compositionally biased region" description="Polar residues" evidence="7">
    <location>
        <begin position="49"/>
        <end position="60"/>
    </location>
</feature>
<feature type="compositionally biased region" description="Polar residues" evidence="7">
    <location>
        <begin position="128"/>
        <end position="139"/>
    </location>
</feature>
<dbReference type="Pfam" id="PF09402">
    <property type="entry name" value="MSC"/>
    <property type="match status" value="1"/>
</dbReference>
<dbReference type="InterPro" id="IPR003887">
    <property type="entry name" value="LEM_dom"/>
</dbReference>
<evidence type="ECO:0000256" key="4">
    <source>
        <dbReference type="ARBA" id="ARBA00022989"/>
    </source>
</evidence>
<dbReference type="PANTHER" id="PTHR13428">
    <property type="entry name" value="INNER NUCLEAR MEMBRANE PROTEIN MAN1 LEM DOMAIN CONTAINING PROTEIN"/>
    <property type="match status" value="1"/>
</dbReference>
<dbReference type="GO" id="GO:0031490">
    <property type="term" value="F:chromatin DNA binding"/>
    <property type="evidence" value="ECO:0007669"/>
    <property type="project" value="TreeGrafter"/>
</dbReference>
<feature type="transmembrane region" description="Helical" evidence="8">
    <location>
        <begin position="385"/>
        <end position="404"/>
    </location>
</feature>
<keyword evidence="3 8" id="KW-0812">Transmembrane</keyword>
<dbReference type="FunFam" id="1.10.720.40:FF:000001">
    <property type="entry name" value="LEM domain containing 2, isoform CRA_a"/>
    <property type="match status" value="1"/>
</dbReference>
<feature type="compositionally biased region" description="Polar residues" evidence="7">
    <location>
        <begin position="277"/>
        <end position="314"/>
    </location>
</feature>
<reference evidence="10" key="1">
    <citation type="submission" date="2019-07" db="EMBL/GenBank/DDBJ databases">
        <title>Annotation for the trematode Paragonimus miyazaki's.</title>
        <authorList>
            <person name="Choi Y.-J."/>
        </authorList>
    </citation>
    <scope>NUCLEOTIDE SEQUENCE</scope>
    <source>
        <strain evidence="10">Japan</strain>
    </source>
</reference>
<dbReference type="PROSITE" id="PS50954">
    <property type="entry name" value="LEM"/>
    <property type="match status" value="1"/>
</dbReference>
<feature type="compositionally biased region" description="Polar residues" evidence="7">
    <location>
        <begin position="244"/>
        <end position="260"/>
    </location>
</feature>
<evidence type="ECO:0000256" key="8">
    <source>
        <dbReference type="SAM" id="Phobius"/>
    </source>
</evidence>
<comment type="caution">
    <text evidence="10">The sequence shown here is derived from an EMBL/GenBank/DDBJ whole genome shotgun (WGS) entry which is preliminary data.</text>
</comment>
<dbReference type="Gene3D" id="1.10.10.1180">
    <property type="entry name" value="MAN1, winged-helix domain"/>
    <property type="match status" value="1"/>
</dbReference>
<dbReference type="InterPro" id="IPR018996">
    <property type="entry name" value="Man1/Src1-like_C"/>
</dbReference>
<evidence type="ECO:0000256" key="2">
    <source>
        <dbReference type="ARBA" id="ARBA00022553"/>
    </source>
</evidence>
<feature type="region of interest" description="Disordered" evidence="7">
    <location>
        <begin position="126"/>
        <end position="156"/>
    </location>
</feature>
<proteinExistence type="predicted"/>
<dbReference type="CDD" id="cd12934">
    <property type="entry name" value="LEM"/>
    <property type="match status" value="1"/>
</dbReference>
<dbReference type="Proteomes" id="UP000822476">
    <property type="component" value="Unassembled WGS sequence"/>
</dbReference>
<keyword evidence="11" id="KW-1185">Reference proteome</keyword>
<feature type="compositionally biased region" description="Basic and acidic residues" evidence="7">
    <location>
        <begin position="265"/>
        <end position="274"/>
    </location>
</feature>
<keyword evidence="6" id="KW-0539">Nucleus</keyword>
<feature type="region of interest" description="Disordered" evidence="7">
    <location>
        <begin position="244"/>
        <end position="364"/>
    </location>
</feature>
<keyword evidence="2" id="KW-0597">Phosphoprotein</keyword>
<dbReference type="Gene3D" id="1.10.720.40">
    <property type="match status" value="1"/>
</dbReference>
<dbReference type="OrthoDB" id="6363067at2759"/>
<protein>
    <recommendedName>
        <fullName evidence="9">LEM domain-containing protein</fullName>
    </recommendedName>
</protein>
<evidence type="ECO:0000259" key="9">
    <source>
        <dbReference type="PROSITE" id="PS50954"/>
    </source>
</evidence>
<keyword evidence="4 8" id="KW-1133">Transmembrane helix</keyword>
<dbReference type="GO" id="GO:0030514">
    <property type="term" value="P:negative regulation of BMP signaling pathway"/>
    <property type="evidence" value="ECO:0007669"/>
    <property type="project" value="TreeGrafter"/>
</dbReference>
<feature type="domain" description="LEM" evidence="9">
    <location>
        <begin position="1"/>
        <end position="43"/>
    </location>
</feature>
<evidence type="ECO:0000313" key="11">
    <source>
        <dbReference type="Proteomes" id="UP000822476"/>
    </source>
</evidence>
<dbReference type="InterPro" id="IPR011015">
    <property type="entry name" value="LEM/LEM-like_dom_sf"/>
</dbReference>
<name>A0A8S9YP11_9TREM</name>
<comment type="subcellular location">
    <subcellularLocation>
        <location evidence="1">Nucleus inner membrane</location>
        <topology evidence="1">Multi-pass membrane protein</topology>
    </subcellularLocation>
</comment>
<evidence type="ECO:0000256" key="5">
    <source>
        <dbReference type="ARBA" id="ARBA00023136"/>
    </source>
</evidence>
<keyword evidence="5 8" id="KW-0472">Membrane</keyword>
<dbReference type="GO" id="GO:0006998">
    <property type="term" value="P:nuclear envelope organization"/>
    <property type="evidence" value="ECO:0007669"/>
    <property type="project" value="TreeGrafter"/>
</dbReference>
<evidence type="ECO:0000256" key="7">
    <source>
        <dbReference type="SAM" id="MobiDB-lite"/>
    </source>
</evidence>